<proteinExistence type="predicted"/>
<name>A0AAD9PVC9_ACRCE</name>
<dbReference type="Proteomes" id="UP001249851">
    <property type="component" value="Unassembled WGS sequence"/>
</dbReference>
<accession>A0AAD9PVC9</accession>
<reference evidence="1" key="2">
    <citation type="journal article" date="2023" name="Science">
        <title>Genomic signatures of disease resistance in endangered staghorn corals.</title>
        <authorList>
            <person name="Vollmer S.V."/>
            <person name="Selwyn J.D."/>
            <person name="Despard B.A."/>
            <person name="Roesel C.L."/>
        </authorList>
    </citation>
    <scope>NUCLEOTIDE SEQUENCE</scope>
    <source>
        <strain evidence="1">K2</strain>
    </source>
</reference>
<evidence type="ECO:0000313" key="1">
    <source>
        <dbReference type="EMBL" id="KAK2549832.1"/>
    </source>
</evidence>
<evidence type="ECO:0000313" key="2">
    <source>
        <dbReference type="Proteomes" id="UP001249851"/>
    </source>
</evidence>
<dbReference type="EMBL" id="JARQWQ010000120">
    <property type="protein sequence ID" value="KAK2549832.1"/>
    <property type="molecule type" value="Genomic_DNA"/>
</dbReference>
<keyword evidence="2" id="KW-1185">Reference proteome</keyword>
<organism evidence="1 2">
    <name type="scientific">Acropora cervicornis</name>
    <name type="common">Staghorn coral</name>
    <dbReference type="NCBI Taxonomy" id="6130"/>
    <lineage>
        <taxon>Eukaryota</taxon>
        <taxon>Metazoa</taxon>
        <taxon>Cnidaria</taxon>
        <taxon>Anthozoa</taxon>
        <taxon>Hexacorallia</taxon>
        <taxon>Scleractinia</taxon>
        <taxon>Astrocoeniina</taxon>
        <taxon>Acroporidae</taxon>
        <taxon>Acropora</taxon>
    </lineage>
</organism>
<comment type="caution">
    <text evidence="1">The sequence shown here is derived from an EMBL/GenBank/DDBJ whole genome shotgun (WGS) entry which is preliminary data.</text>
</comment>
<sequence>MADDCDFLAGGDLDAILDMLEADEGVEEEFNIEVENVSTKNVQKLQIVCEKCGKKYKTKGGYERQQATKHNRDISCVQYLGGYVLHKLHKNHATKQSAESQQAMAILKAGKSETNNAQNLISSVTRGGLWFFTQPAQKVFCQTELIYREFSSLDGLKQVDIPSIICKSVTDSTILTQYGTMISEAELQPVSRVTKSLLYSIINLYVRVRSFSLAKDIIEKYMANAKKNKAKALCKEISRKCDNAEEDRQD</sequence>
<reference evidence="1" key="1">
    <citation type="journal article" date="2023" name="G3 (Bethesda)">
        <title>Whole genome assembly and annotation of the endangered Caribbean coral Acropora cervicornis.</title>
        <authorList>
            <person name="Selwyn J.D."/>
            <person name="Vollmer S.V."/>
        </authorList>
    </citation>
    <scope>NUCLEOTIDE SEQUENCE</scope>
    <source>
        <strain evidence="1">K2</strain>
    </source>
</reference>
<dbReference type="AlphaFoldDB" id="A0AAD9PVC9"/>
<gene>
    <name evidence="1" type="ORF">P5673_029654</name>
</gene>
<protein>
    <submittedName>
        <fullName evidence="1">Uncharacterized protein</fullName>
    </submittedName>
</protein>